<dbReference type="Proteomes" id="UP000692954">
    <property type="component" value="Unassembled WGS sequence"/>
</dbReference>
<protein>
    <submittedName>
        <fullName evidence="1">Uncharacterized protein</fullName>
    </submittedName>
</protein>
<name>A0A8S1MLW6_9CILI</name>
<organism evidence="1 2">
    <name type="scientific">Paramecium sonneborni</name>
    <dbReference type="NCBI Taxonomy" id="65129"/>
    <lineage>
        <taxon>Eukaryota</taxon>
        <taxon>Sar</taxon>
        <taxon>Alveolata</taxon>
        <taxon>Ciliophora</taxon>
        <taxon>Intramacronucleata</taxon>
        <taxon>Oligohymenophorea</taxon>
        <taxon>Peniculida</taxon>
        <taxon>Parameciidae</taxon>
        <taxon>Paramecium</taxon>
    </lineage>
</organism>
<dbReference type="EMBL" id="CAJJDN010000040">
    <property type="protein sequence ID" value="CAD8080292.1"/>
    <property type="molecule type" value="Genomic_DNA"/>
</dbReference>
<evidence type="ECO:0000313" key="2">
    <source>
        <dbReference type="Proteomes" id="UP000692954"/>
    </source>
</evidence>
<evidence type="ECO:0000313" key="1">
    <source>
        <dbReference type="EMBL" id="CAD8080292.1"/>
    </source>
</evidence>
<keyword evidence="2" id="KW-1185">Reference proteome</keyword>
<dbReference type="AlphaFoldDB" id="A0A8S1MLW6"/>
<accession>A0A8S1MLW6</accession>
<proteinExistence type="predicted"/>
<gene>
    <name evidence="1" type="ORF">PSON_ATCC_30995.1.T0400164</name>
</gene>
<comment type="caution">
    <text evidence="1">The sequence shown here is derived from an EMBL/GenBank/DDBJ whole genome shotgun (WGS) entry which is preliminary data.</text>
</comment>
<sequence length="106" mass="12623">MYQGSFKDYLQNLQDGNKYEGHFYEDIHGMMVHNIQVLLINNKRHCQEVQIWKKENSQKGNGMKIICVDKDLEMVQSLLIKGQFNKDTLKVKIYEGNFKIIEIQWQ</sequence>
<reference evidence="1" key="1">
    <citation type="submission" date="2021-01" db="EMBL/GenBank/DDBJ databases">
        <authorList>
            <consortium name="Genoscope - CEA"/>
            <person name="William W."/>
        </authorList>
    </citation>
    <scope>NUCLEOTIDE SEQUENCE</scope>
</reference>